<dbReference type="Proteomes" id="UP001152797">
    <property type="component" value="Unassembled WGS sequence"/>
</dbReference>
<reference evidence="3" key="2">
    <citation type="submission" date="2024-04" db="EMBL/GenBank/DDBJ databases">
        <authorList>
            <person name="Chen Y."/>
            <person name="Shah S."/>
            <person name="Dougan E. K."/>
            <person name="Thang M."/>
            <person name="Chan C."/>
        </authorList>
    </citation>
    <scope>NUCLEOTIDE SEQUENCE [LARGE SCALE GENOMIC DNA]</scope>
</reference>
<keyword evidence="1" id="KW-0812">Transmembrane</keyword>
<reference evidence="2" key="1">
    <citation type="submission" date="2022-10" db="EMBL/GenBank/DDBJ databases">
        <authorList>
            <person name="Chen Y."/>
            <person name="Dougan E. K."/>
            <person name="Chan C."/>
            <person name="Rhodes N."/>
            <person name="Thang M."/>
        </authorList>
    </citation>
    <scope>NUCLEOTIDE SEQUENCE</scope>
</reference>
<evidence type="ECO:0000313" key="2">
    <source>
        <dbReference type="EMBL" id="CAI3984397.1"/>
    </source>
</evidence>
<gene>
    <name evidence="2" type="ORF">C1SCF055_LOCUS11939</name>
</gene>
<dbReference type="OrthoDB" id="416950at2759"/>
<feature type="transmembrane region" description="Helical" evidence="1">
    <location>
        <begin position="6"/>
        <end position="30"/>
    </location>
</feature>
<accession>A0A9P1FS21</accession>
<comment type="caution">
    <text evidence="2">The sequence shown here is derived from an EMBL/GenBank/DDBJ whole genome shotgun (WGS) entry which is preliminary data.</text>
</comment>
<dbReference type="AlphaFoldDB" id="A0A9P1FS21"/>
<evidence type="ECO:0000256" key="1">
    <source>
        <dbReference type="SAM" id="Phobius"/>
    </source>
</evidence>
<protein>
    <submittedName>
        <fullName evidence="2">Uncharacterized protein</fullName>
    </submittedName>
</protein>
<dbReference type="EMBL" id="CAMXCT010000887">
    <property type="protein sequence ID" value="CAI3984397.1"/>
    <property type="molecule type" value="Genomic_DNA"/>
</dbReference>
<organism evidence="2">
    <name type="scientific">Cladocopium goreaui</name>
    <dbReference type="NCBI Taxonomy" id="2562237"/>
    <lineage>
        <taxon>Eukaryota</taxon>
        <taxon>Sar</taxon>
        <taxon>Alveolata</taxon>
        <taxon>Dinophyceae</taxon>
        <taxon>Suessiales</taxon>
        <taxon>Symbiodiniaceae</taxon>
        <taxon>Cladocopium</taxon>
    </lineage>
</organism>
<evidence type="ECO:0000313" key="4">
    <source>
        <dbReference type="Proteomes" id="UP001152797"/>
    </source>
</evidence>
<proteinExistence type="predicted"/>
<keyword evidence="4" id="KW-1185">Reference proteome</keyword>
<feature type="transmembrane region" description="Helical" evidence="1">
    <location>
        <begin position="181"/>
        <end position="199"/>
    </location>
</feature>
<dbReference type="EMBL" id="CAMXCT020000887">
    <property type="protein sequence ID" value="CAL1137772.1"/>
    <property type="molecule type" value="Genomic_DNA"/>
</dbReference>
<sequence length="422" mass="47277">MFSDSIFPYLSVIVTSQVIHHTFLTLVVLLKLCRDGFPESSFQVPFDLRLSAAGRPAAHFLAPKLQPKHGNNRKDSPLDFLDSTLHPKSGVVEGLMENQETGREQKTKLVELEKGIEGNKSEKEKRRQKQRILAIFFGSLGVCLLAWVLPHSIKEEEVLEVFGKYEEAFSWWKILSPFGRVAQFLILLGMAALNVTFVTSNFLSLPKRDPTETANMSKYFVAWLESPMVICFGCLTMALFMHAACSGADVAGMVKCLRFTGSFSALRTLQMASPFNAMNEILETYRNKGLAMAAVSFLHLSFFAPVAVMAVLVKLSQVDFATETIVDHWSPFQFLAFAAFINNLAGLRGDISKERKLAIFKSQDSRDPEAVLDVWEKQLGTTLQKLYGFLPALVLIGTLSVDDVCHLLNPTIRYHRYHLVSE</sequence>
<feature type="transmembrane region" description="Helical" evidence="1">
    <location>
        <begin position="220"/>
        <end position="244"/>
    </location>
</feature>
<keyword evidence="1" id="KW-1133">Transmembrane helix</keyword>
<evidence type="ECO:0000313" key="3">
    <source>
        <dbReference type="EMBL" id="CAL1137772.1"/>
    </source>
</evidence>
<feature type="transmembrane region" description="Helical" evidence="1">
    <location>
        <begin position="290"/>
        <end position="312"/>
    </location>
</feature>
<dbReference type="EMBL" id="CAMXCT030000887">
    <property type="protein sequence ID" value="CAL4771709.1"/>
    <property type="molecule type" value="Genomic_DNA"/>
</dbReference>
<name>A0A9P1FS21_9DINO</name>
<keyword evidence="1" id="KW-0472">Membrane</keyword>
<feature type="transmembrane region" description="Helical" evidence="1">
    <location>
        <begin position="132"/>
        <end position="149"/>
    </location>
</feature>